<evidence type="ECO:0000313" key="1">
    <source>
        <dbReference type="EMBL" id="MBB6051144.1"/>
    </source>
</evidence>
<dbReference type="Proteomes" id="UP000520814">
    <property type="component" value="Unassembled WGS sequence"/>
</dbReference>
<gene>
    <name evidence="1" type="ORF">HNQ39_002935</name>
</gene>
<proteinExistence type="predicted"/>
<evidence type="ECO:0000313" key="2">
    <source>
        <dbReference type="Proteomes" id="UP000520814"/>
    </source>
</evidence>
<dbReference type="RefSeq" id="WP_184197411.1">
    <property type="nucleotide sequence ID" value="NZ_JACHGW010000002.1"/>
</dbReference>
<dbReference type="EMBL" id="JACHGW010000002">
    <property type="protein sequence ID" value="MBB6051144.1"/>
    <property type="molecule type" value="Genomic_DNA"/>
</dbReference>
<comment type="caution">
    <text evidence="1">The sequence shown here is derived from an EMBL/GenBank/DDBJ whole genome shotgun (WGS) entry which is preliminary data.</text>
</comment>
<dbReference type="AlphaFoldDB" id="A0A7W9SS22"/>
<keyword evidence="2" id="KW-1185">Reference proteome</keyword>
<reference evidence="1 2" key="1">
    <citation type="submission" date="2020-08" db="EMBL/GenBank/DDBJ databases">
        <title>Genomic Encyclopedia of Type Strains, Phase IV (KMG-IV): sequencing the most valuable type-strain genomes for metagenomic binning, comparative biology and taxonomic classification.</title>
        <authorList>
            <person name="Goeker M."/>
        </authorList>
    </citation>
    <scope>NUCLEOTIDE SEQUENCE [LARGE SCALE GENOMIC DNA]</scope>
    <source>
        <strain evidence="1 2">DSM 23562</strain>
    </source>
</reference>
<accession>A0A7W9SS22</accession>
<organism evidence="1 2">
    <name type="scientific">Armatimonas rosea</name>
    <dbReference type="NCBI Taxonomy" id="685828"/>
    <lineage>
        <taxon>Bacteria</taxon>
        <taxon>Bacillati</taxon>
        <taxon>Armatimonadota</taxon>
        <taxon>Armatimonadia</taxon>
        <taxon>Armatimonadales</taxon>
        <taxon>Armatimonadaceae</taxon>
        <taxon>Armatimonas</taxon>
    </lineage>
</organism>
<name>A0A7W9SS22_ARMRO</name>
<protein>
    <recommendedName>
        <fullName evidence="3">DUF3108 domain-containing protein</fullName>
    </recommendedName>
</protein>
<dbReference type="PROSITE" id="PS51257">
    <property type="entry name" value="PROKAR_LIPOPROTEIN"/>
    <property type="match status" value="1"/>
</dbReference>
<evidence type="ECO:0008006" key="3">
    <source>
        <dbReference type="Google" id="ProtNLM"/>
    </source>
</evidence>
<sequence>MKNRWPLLMLLVLVGCRGVPTKVSKPNLRLLQQGDAWNFKEVPELDWQETYRYEIVTASAPNPQGVRSLVLRITHRYWGALPGYQKDWQTRSCDYSLQQSATGAIQWGDAVSDGRGYLDGVITSFPLMVPSPLVAGQTFDSGAKSWGTGNGTERQTARVVGQEQISTRLGNFKAWRIDSERTLTKDDGKVTLIERWTDWYDSDKWLLKRTYQADAPDDKLVHTLSTFVGQAGLQQVK</sequence>